<dbReference type="AlphaFoldDB" id="A0A4R9BD53"/>
<dbReference type="EMBL" id="SOHH01000050">
    <property type="protein sequence ID" value="TFD79877.1"/>
    <property type="molecule type" value="Genomic_DNA"/>
</dbReference>
<keyword evidence="3" id="KW-1185">Reference proteome</keyword>
<evidence type="ECO:0000313" key="2">
    <source>
        <dbReference type="EMBL" id="TFD79877.1"/>
    </source>
</evidence>
<evidence type="ECO:0000313" key="3">
    <source>
        <dbReference type="Proteomes" id="UP000298313"/>
    </source>
</evidence>
<keyword evidence="1" id="KW-0175">Coiled coil</keyword>
<sequence>MTPSEPVNQVSELKARAEAAIAAARAAQAEAEAAIARAEAAQGAAQAAA</sequence>
<organism evidence="2 3">
    <name type="scientific">Cryobacterium fucosi</name>
    <dbReference type="NCBI Taxonomy" id="1259157"/>
    <lineage>
        <taxon>Bacteria</taxon>
        <taxon>Bacillati</taxon>
        <taxon>Actinomycetota</taxon>
        <taxon>Actinomycetes</taxon>
        <taxon>Micrococcales</taxon>
        <taxon>Microbacteriaceae</taxon>
        <taxon>Cryobacterium</taxon>
    </lineage>
</organism>
<comment type="caution">
    <text evidence="2">The sequence shown here is derived from an EMBL/GenBank/DDBJ whole genome shotgun (WGS) entry which is preliminary data.</text>
</comment>
<gene>
    <name evidence="2" type="ORF">E3T48_05555</name>
</gene>
<proteinExistence type="predicted"/>
<reference evidence="2 3" key="1">
    <citation type="submission" date="2019-03" db="EMBL/GenBank/DDBJ databases">
        <title>Genomics of glacier-inhabiting Cryobacterium strains.</title>
        <authorList>
            <person name="Liu Q."/>
            <person name="Xin Y.-H."/>
        </authorList>
    </citation>
    <scope>NUCLEOTIDE SEQUENCE [LARGE SCALE GENOMIC DNA]</scope>
    <source>
        <strain evidence="2 3">Hh4</strain>
    </source>
</reference>
<accession>A0A4R9BD53</accession>
<feature type="coiled-coil region" evidence="1">
    <location>
        <begin position="7"/>
        <end position="44"/>
    </location>
</feature>
<protein>
    <submittedName>
        <fullName evidence="2">HlyD family secretion protein</fullName>
    </submittedName>
</protein>
<evidence type="ECO:0000256" key="1">
    <source>
        <dbReference type="SAM" id="Coils"/>
    </source>
</evidence>
<name>A0A4R9BD53_9MICO</name>
<dbReference type="Proteomes" id="UP000298313">
    <property type="component" value="Unassembled WGS sequence"/>
</dbReference>
<feature type="non-terminal residue" evidence="2">
    <location>
        <position position="49"/>
    </location>
</feature>